<dbReference type="GO" id="GO:0044772">
    <property type="term" value="P:mitotic cell cycle phase transition"/>
    <property type="evidence" value="ECO:0007669"/>
    <property type="project" value="InterPro"/>
</dbReference>
<dbReference type="Proteomes" id="UP000719412">
    <property type="component" value="Unassembled WGS sequence"/>
</dbReference>
<dbReference type="PIRSF" id="PIRSF001771">
    <property type="entry name" value="Cyclin_A_B_D_E"/>
    <property type="match status" value="1"/>
</dbReference>
<gene>
    <name evidence="6" type="ORF">GEV33_008916</name>
</gene>
<name>A0A8J6LA67_TENMO</name>
<evidence type="ECO:0000313" key="7">
    <source>
        <dbReference type="Proteomes" id="UP000719412"/>
    </source>
</evidence>
<organism evidence="6 7">
    <name type="scientific">Tenebrio molitor</name>
    <name type="common">Yellow mealworm beetle</name>
    <dbReference type="NCBI Taxonomy" id="7067"/>
    <lineage>
        <taxon>Eukaryota</taxon>
        <taxon>Metazoa</taxon>
        <taxon>Ecdysozoa</taxon>
        <taxon>Arthropoda</taxon>
        <taxon>Hexapoda</taxon>
        <taxon>Insecta</taxon>
        <taxon>Pterygota</taxon>
        <taxon>Neoptera</taxon>
        <taxon>Endopterygota</taxon>
        <taxon>Coleoptera</taxon>
        <taxon>Polyphaga</taxon>
        <taxon>Cucujiformia</taxon>
        <taxon>Tenebrionidae</taxon>
        <taxon>Tenebrio</taxon>
    </lineage>
</organism>
<dbReference type="PANTHER" id="PTHR10177">
    <property type="entry name" value="CYCLINS"/>
    <property type="match status" value="1"/>
</dbReference>
<evidence type="ECO:0000256" key="4">
    <source>
        <dbReference type="RuleBase" id="RU000383"/>
    </source>
</evidence>
<dbReference type="Pfam" id="PF00134">
    <property type="entry name" value="Cyclin_N"/>
    <property type="match status" value="1"/>
</dbReference>
<keyword evidence="3" id="KW-0131">Cell cycle</keyword>
<keyword evidence="2 4" id="KW-0195">Cyclin</keyword>
<dbReference type="InterPro" id="IPR046965">
    <property type="entry name" value="Cyclin_A/B-like"/>
</dbReference>
<dbReference type="SUPFAM" id="SSF47954">
    <property type="entry name" value="Cyclin-like"/>
    <property type="match status" value="1"/>
</dbReference>
<dbReference type="EMBL" id="JABDTM020024874">
    <property type="protein sequence ID" value="KAH0813875.1"/>
    <property type="molecule type" value="Genomic_DNA"/>
</dbReference>
<protein>
    <recommendedName>
        <fullName evidence="5">Cyclin-like domain-containing protein</fullName>
    </recommendedName>
</protein>
<keyword evidence="7" id="KW-1185">Reference proteome</keyword>
<evidence type="ECO:0000256" key="1">
    <source>
        <dbReference type="ARBA" id="ARBA00022618"/>
    </source>
</evidence>
<evidence type="ECO:0000313" key="6">
    <source>
        <dbReference type="EMBL" id="KAH0813875.1"/>
    </source>
</evidence>
<dbReference type="SMART" id="SM00385">
    <property type="entry name" value="CYCLIN"/>
    <property type="match status" value="1"/>
</dbReference>
<dbReference type="GO" id="GO:0051301">
    <property type="term" value="P:cell division"/>
    <property type="evidence" value="ECO:0007669"/>
    <property type="project" value="UniProtKB-KW"/>
</dbReference>
<dbReference type="InterPro" id="IPR006671">
    <property type="entry name" value="Cyclin_N"/>
</dbReference>
<reference evidence="6" key="1">
    <citation type="journal article" date="2020" name="J Insects Food Feed">
        <title>The yellow mealworm (Tenebrio molitor) genome: a resource for the emerging insects as food and feed industry.</title>
        <authorList>
            <person name="Eriksson T."/>
            <person name="Andere A."/>
            <person name="Kelstrup H."/>
            <person name="Emery V."/>
            <person name="Picard C."/>
        </authorList>
    </citation>
    <scope>NUCLEOTIDE SEQUENCE</scope>
    <source>
        <strain evidence="6">Stoneville</strain>
        <tissue evidence="6">Whole head</tissue>
    </source>
</reference>
<dbReference type="GO" id="GO:0051726">
    <property type="term" value="P:regulation of cell cycle"/>
    <property type="evidence" value="ECO:0007669"/>
    <property type="project" value="UniProtKB-ARBA"/>
</dbReference>
<dbReference type="AlphaFoldDB" id="A0A8J6LA67"/>
<evidence type="ECO:0000259" key="5">
    <source>
        <dbReference type="SMART" id="SM00385"/>
    </source>
</evidence>
<proteinExistence type="inferred from homology"/>
<reference evidence="6" key="2">
    <citation type="submission" date="2021-08" db="EMBL/GenBank/DDBJ databases">
        <authorList>
            <person name="Eriksson T."/>
        </authorList>
    </citation>
    <scope>NUCLEOTIDE SEQUENCE</scope>
    <source>
        <strain evidence="6">Stoneville</strain>
        <tissue evidence="6">Whole head</tissue>
    </source>
</reference>
<evidence type="ECO:0000256" key="3">
    <source>
        <dbReference type="ARBA" id="ARBA00023306"/>
    </source>
</evidence>
<dbReference type="InterPro" id="IPR039361">
    <property type="entry name" value="Cyclin"/>
</dbReference>
<dbReference type="Gene3D" id="1.10.472.10">
    <property type="entry name" value="Cyclin-like"/>
    <property type="match status" value="1"/>
</dbReference>
<dbReference type="GO" id="GO:0016538">
    <property type="term" value="F:cyclin-dependent protein serine/threonine kinase regulator activity"/>
    <property type="evidence" value="ECO:0007669"/>
    <property type="project" value="InterPro"/>
</dbReference>
<dbReference type="FunFam" id="1.10.472.10:FF:000010">
    <property type="entry name" value="G1/S-specific cyclin Cln1"/>
    <property type="match status" value="1"/>
</dbReference>
<comment type="caution">
    <text evidence="6">The sequence shown here is derived from an EMBL/GenBank/DDBJ whole genome shotgun (WGS) entry which is preliminary data.</text>
</comment>
<feature type="domain" description="Cyclin-like" evidence="5">
    <location>
        <begin position="230"/>
        <end position="314"/>
    </location>
</feature>
<dbReference type="InterPro" id="IPR013763">
    <property type="entry name" value="Cyclin-like_dom"/>
</dbReference>
<keyword evidence="1" id="KW-0132">Cell division</keyword>
<accession>A0A8J6LA67</accession>
<dbReference type="InterPro" id="IPR036915">
    <property type="entry name" value="Cyclin-like_sf"/>
</dbReference>
<evidence type="ECO:0000256" key="2">
    <source>
        <dbReference type="ARBA" id="ARBA00023127"/>
    </source>
</evidence>
<comment type="similarity">
    <text evidence="4">Belongs to the cyclin family.</text>
</comment>
<sequence>MNRQKNIPRLSERDHCGKLQNINEDKTESKKTARNPLADLCENILPQKDLKACTIRKYLNAVSSEVRCRSSSTSKLEEVKYYFRSENVTERLVTKDAGNDLEVDEVFVSGEEHYVNYLSKKVQTKNLPKKATLESAEVKIVPTVPVVRILGPQNDKEDIKKPAQKTTLTKKLTRRQRNCKTDELYRTCLYDKDYFQDNYRYMLETEGKYVFRKSYLKKYSDENFRMLVVNWLVYVQQVLDLSEQTFFVAIRMFDYLLISAQFKTDKYLLVGITCMWIANKNLEIYFIQVSKLYALCNGRFSRIQIKSMEKDILRLTNFNVNFSEPATFLYYYLTSQKLENNQGREGRGFDSDPGQGAKKGYILSRDSEVTLSHWSRSIELVIMPLIDL</sequence>